<proteinExistence type="predicted"/>
<organism evidence="1 2">
    <name type="scientific">Cerrena zonata</name>
    <dbReference type="NCBI Taxonomy" id="2478898"/>
    <lineage>
        <taxon>Eukaryota</taxon>
        <taxon>Fungi</taxon>
        <taxon>Dikarya</taxon>
        <taxon>Basidiomycota</taxon>
        <taxon>Agaricomycotina</taxon>
        <taxon>Agaricomycetes</taxon>
        <taxon>Polyporales</taxon>
        <taxon>Cerrenaceae</taxon>
        <taxon>Cerrena</taxon>
    </lineage>
</organism>
<evidence type="ECO:0000313" key="1">
    <source>
        <dbReference type="EMBL" id="KAK7683246.1"/>
    </source>
</evidence>
<dbReference type="Gene3D" id="3.80.10.10">
    <property type="entry name" value="Ribonuclease Inhibitor"/>
    <property type="match status" value="1"/>
</dbReference>
<dbReference type="Proteomes" id="UP001385951">
    <property type="component" value="Unassembled WGS sequence"/>
</dbReference>
<comment type="caution">
    <text evidence="1">The sequence shown here is derived from an EMBL/GenBank/DDBJ whole genome shotgun (WGS) entry which is preliminary data.</text>
</comment>
<keyword evidence="2" id="KW-1185">Reference proteome</keyword>
<evidence type="ECO:0008006" key="3">
    <source>
        <dbReference type="Google" id="ProtNLM"/>
    </source>
</evidence>
<dbReference type="AlphaFoldDB" id="A0AAW0FQV6"/>
<accession>A0AAW0FQV6</accession>
<dbReference type="InterPro" id="IPR032675">
    <property type="entry name" value="LRR_dom_sf"/>
</dbReference>
<name>A0AAW0FQV6_9APHY</name>
<evidence type="ECO:0000313" key="2">
    <source>
        <dbReference type="Proteomes" id="UP001385951"/>
    </source>
</evidence>
<gene>
    <name evidence="1" type="ORF">QCA50_013508</name>
</gene>
<sequence length="372" mass="43157">MITFLILCSTYITPSHRQHNHLPTEVCETIIDCIADIWDDRRNADLARCAHVCKSWVPRAQMCLFSFVCIDTAIDLVNVLRVIQKKRFLLQYIKHVVTPVDRDHRCTGNTSFLNTYHMPNLQQATIPYLDLKEVHPYLDRFPTTSTSLKQLNLTWCKTEDASRLGRFVTSFRSLSTLILTWHGSPGKMNHFPHLQFNRSRCSLESLVIQITYNISIILQCLIQAPPFLTRLKYATFLCPYPGWDRPKHSPVRKIETLLHHCRQSIEEVTIVLGCYPQLPTGTNYELEEMVQKDTDDPYVEYRQFCEDAGWLDSLLSDESFSSLRKLRVIGILPKPIAFLKLEARNIKVDVTRKARLLSLHESTQCTYHFNSV</sequence>
<protein>
    <recommendedName>
        <fullName evidence="3">F-box domain-containing protein</fullName>
    </recommendedName>
</protein>
<dbReference type="EMBL" id="JASBNA010000031">
    <property type="protein sequence ID" value="KAK7683246.1"/>
    <property type="molecule type" value="Genomic_DNA"/>
</dbReference>
<reference evidence="1 2" key="1">
    <citation type="submission" date="2022-09" db="EMBL/GenBank/DDBJ databases">
        <authorList>
            <person name="Palmer J.M."/>
        </authorList>
    </citation>
    <scope>NUCLEOTIDE SEQUENCE [LARGE SCALE GENOMIC DNA]</scope>
    <source>
        <strain evidence="1 2">DSM 7382</strain>
    </source>
</reference>